<dbReference type="OrthoDB" id="9780932at2"/>
<keyword evidence="3" id="KW-1185">Reference proteome</keyword>
<dbReference type="SUPFAM" id="SSF53474">
    <property type="entry name" value="alpha/beta-Hydrolases"/>
    <property type="match status" value="1"/>
</dbReference>
<dbReference type="STRING" id="288992.SAMN04488522_105404"/>
<dbReference type="AlphaFoldDB" id="A0A1M5JKS1"/>
<dbReference type="PANTHER" id="PTHR43798:SF33">
    <property type="entry name" value="HYDROLASE, PUTATIVE (AFU_ORTHOLOGUE AFUA_2G14860)-RELATED"/>
    <property type="match status" value="1"/>
</dbReference>
<evidence type="ECO:0000313" key="3">
    <source>
        <dbReference type="Proteomes" id="UP000184287"/>
    </source>
</evidence>
<dbReference type="InterPro" id="IPR050266">
    <property type="entry name" value="AB_hydrolase_sf"/>
</dbReference>
<organism evidence="2 3">
    <name type="scientific">Pedobacter caeni</name>
    <dbReference type="NCBI Taxonomy" id="288992"/>
    <lineage>
        <taxon>Bacteria</taxon>
        <taxon>Pseudomonadati</taxon>
        <taxon>Bacteroidota</taxon>
        <taxon>Sphingobacteriia</taxon>
        <taxon>Sphingobacteriales</taxon>
        <taxon>Sphingobacteriaceae</taxon>
        <taxon>Pedobacter</taxon>
    </lineage>
</organism>
<dbReference type="EMBL" id="FQUQ01000005">
    <property type="protein sequence ID" value="SHG41174.1"/>
    <property type="molecule type" value="Genomic_DNA"/>
</dbReference>
<dbReference type="InterPro" id="IPR000073">
    <property type="entry name" value="AB_hydrolase_1"/>
</dbReference>
<dbReference type="Gene3D" id="3.40.50.1820">
    <property type="entry name" value="alpha/beta hydrolase"/>
    <property type="match status" value="1"/>
</dbReference>
<dbReference type="RefSeq" id="WP_073235060.1">
    <property type="nucleotide sequence ID" value="NZ_FQUQ01000005.1"/>
</dbReference>
<proteinExistence type="predicted"/>
<gene>
    <name evidence="2" type="ORF">SAMN04488522_105404</name>
</gene>
<evidence type="ECO:0000313" key="2">
    <source>
        <dbReference type="EMBL" id="SHG41174.1"/>
    </source>
</evidence>
<sequence length="265" mass="29917">MREFENNGTVINYHIYGKGEITLLFVHGHYIDQSYWSEQIDFFKRDYTVVTMDLAGHGKSGRTRHEWSIAGLADDIIALIKHNHLEKVILIGHSLGGDLNLIAATKFPDPIIGFVGVDNFKNAGSPLPEEFQKQVGSILENLKKDFAATNEQYARTGLLGPETPAELTNRVVGDFRNAYEPMGQATMPEFFKIDLVENDLLPQLKLKLYLINVNNSPTNIEALQKNAVNGFELREITGTCHYPMLEHPDEFNEMLTDVIDAIRQK</sequence>
<dbReference type="Pfam" id="PF00561">
    <property type="entry name" value="Abhydrolase_1"/>
    <property type="match status" value="1"/>
</dbReference>
<reference evidence="3" key="1">
    <citation type="submission" date="2016-11" db="EMBL/GenBank/DDBJ databases">
        <authorList>
            <person name="Varghese N."/>
            <person name="Submissions S."/>
        </authorList>
    </citation>
    <scope>NUCLEOTIDE SEQUENCE [LARGE SCALE GENOMIC DNA]</scope>
    <source>
        <strain evidence="3">DSM 16990</strain>
    </source>
</reference>
<name>A0A1M5JKS1_9SPHI</name>
<dbReference type="Proteomes" id="UP000184287">
    <property type="component" value="Unassembled WGS sequence"/>
</dbReference>
<dbReference type="InterPro" id="IPR029058">
    <property type="entry name" value="AB_hydrolase_fold"/>
</dbReference>
<accession>A0A1M5JKS1</accession>
<dbReference type="PANTHER" id="PTHR43798">
    <property type="entry name" value="MONOACYLGLYCEROL LIPASE"/>
    <property type="match status" value="1"/>
</dbReference>
<evidence type="ECO:0000259" key="1">
    <source>
        <dbReference type="Pfam" id="PF00561"/>
    </source>
</evidence>
<dbReference type="GO" id="GO:0016020">
    <property type="term" value="C:membrane"/>
    <property type="evidence" value="ECO:0007669"/>
    <property type="project" value="TreeGrafter"/>
</dbReference>
<feature type="domain" description="AB hydrolase-1" evidence="1">
    <location>
        <begin position="22"/>
        <end position="148"/>
    </location>
</feature>
<protein>
    <submittedName>
        <fullName evidence="2">Pimeloyl-ACP methyl ester carboxylesterase</fullName>
    </submittedName>
</protein>